<sequence length="209" mass="24144">MKFSSHFIYFFIVLFAHVKESNETNANRKYKCHHQSNDRAEFDFKNDDAVTSQYKKYLNAPTKLGPVQFTLHTFVDNQEWFDKFQIDAAIWHFQKLSSELLGEALQILNESNDVEQISGEETPTNAKEAVVEMATEYARIETKCAKMKEGIEDSKRALCYHYNTLATIVEGMDKWTTDKRATSKILGKRRVKKLIKILPVHSTEAKVPS</sequence>
<name>A0A914HXW4_GLORO</name>
<evidence type="ECO:0000313" key="2">
    <source>
        <dbReference type="Proteomes" id="UP000887572"/>
    </source>
</evidence>
<organism evidence="2 3">
    <name type="scientific">Globodera rostochiensis</name>
    <name type="common">Golden nematode worm</name>
    <name type="synonym">Heterodera rostochiensis</name>
    <dbReference type="NCBI Taxonomy" id="31243"/>
    <lineage>
        <taxon>Eukaryota</taxon>
        <taxon>Metazoa</taxon>
        <taxon>Ecdysozoa</taxon>
        <taxon>Nematoda</taxon>
        <taxon>Chromadorea</taxon>
        <taxon>Rhabditida</taxon>
        <taxon>Tylenchina</taxon>
        <taxon>Tylenchomorpha</taxon>
        <taxon>Tylenchoidea</taxon>
        <taxon>Heteroderidae</taxon>
        <taxon>Heteroderinae</taxon>
        <taxon>Globodera</taxon>
    </lineage>
</organism>
<evidence type="ECO:0000256" key="1">
    <source>
        <dbReference type="SAM" id="SignalP"/>
    </source>
</evidence>
<dbReference type="Proteomes" id="UP000887572">
    <property type="component" value="Unplaced"/>
</dbReference>
<accession>A0A914HXW4</accession>
<keyword evidence="1" id="KW-0732">Signal</keyword>
<dbReference type="AlphaFoldDB" id="A0A914HXW4"/>
<reference evidence="3" key="1">
    <citation type="submission" date="2022-11" db="UniProtKB">
        <authorList>
            <consortium name="WormBaseParasite"/>
        </authorList>
    </citation>
    <scope>IDENTIFICATION</scope>
</reference>
<keyword evidence="2" id="KW-1185">Reference proteome</keyword>
<proteinExistence type="predicted"/>
<feature type="chain" id="PRO_5037020516" evidence="1">
    <location>
        <begin position="22"/>
        <end position="209"/>
    </location>
</feature>
<dbReference type="WBParaSite" id="Gr19_v10_g5671.t1">
    <property type="protein sequence ID" value="Gr19_v10_g5671.t1"/>
    <property type="gene ID" value="Gr19_v10_g5671"/>
</dbReference>
<feature type="signal peptide" evidence="1">
    <location>
        <begin position="1"/>
        <end position="21"/>
    </location>
</feature>
<evidence type="ECO:0000313" key="3">
    <source>
        <dbReference type="WBParaSite" id="Gr19_v10_g5671.t1"/>
    </source>
</evidence>
<protein>
    <submittedName>
        <fullName evidence="3">Uncharacterized protein</fullName>
    </submittedName>
</protein>